<dbReference type="eggNOG" id="COG4637">
    <property type="taxonomic scope" value="Bacteria"/>
</dbReference>
<comment type="caution">
    <text evidence="1">The sequence shown here is derived from an EMBL/GenBank/DDBJ whole genome shotgun (WGS) entry which is preliminary data.</text>
</comment>
<dbReference type="EMBL" id="AQFT01000001">
    <property type="protein sequence ID" value="EMZ39681.1"/>
    <property type="molecule type" value="Genomic_DNA"/>
</dbReference>
<dbReference type="STRING" id="1235802.C823_00014"/>
<dbReference type="InterPro" id="IPR012547">
    <property type="entry name" value="PDDEXK_9"/>
</dbReference>
<gene>
    <name evidence="1" type="ORF">C823_00014</name>
</gene>
<keyword evidence="2" id="KW-1185">Reference proteome</keyword>
<protein>
    <recommendedName>
        <fullName evidence="3">AAA-ATPase-like domain-containing protein</fullName>
    </recommendedName>
</protein>
<name>N2BHK4_9FIRM</name>
<evidence type="ECO:0008006" key="3">
    <source>
        <dbReference type="Google" id="ProtNLM"/>
    </source>
</evidence>
<accession>N2BHK4</accession>
<dbReference type="PATRIC" id="fig|1235802.3.peg.14"/>
<organism evidence="1 2">
    <name type="scientific">Eubacterium plexicaudatum ASF492</name>
    <dbReference type="NCBI Taxonomy" id="1235802"/>
    <lineage>
        <taxon>Bacteria</taxon>
        <taxon>Bacillati</taxon>
        <taxon>Bacillota</taxon>
        <taxon>Clostridia</taxon>
        <taxon>Eubacteriales</taxon>
        <taxon>Eubacteriaceae</taxon>
        <taxon>Eubacterium</taxon>
    </lineage>
</organism>
<dbReference type="HOGENOM" id="CLU_021114_8_0_9"/>
<evidence type="ECO:0000313" key="1">
    <source>
        <dbReference type="EMBL" id="EMZ39681.1"/>
    </source>
</evidence>
<proteinExistence type="predicted"/>
<reference evidence="1 2" key="1">
    <citation type="journal article" date="2014" name="Genome Announc.">
        <title>Draft genome sequences of the altered schaedler flora, a defined bacterial community from gnotobiotic mice.</title>
        <authorList>
            <person name="Wannemuehler M.J."/>
            <person name="Overstreet A.M."/>
            <person name="Ward D.V."/>
            <person name="Phillips G.J."/>
        </authorList>
    </citation>
    <scope>NUCLEOTIDE SEQUENCE [LARGE SCALE GENOMIC DNA]</scope>
    <source>
        <strain evidence="1 2">ASF492</strain>
    </source>
</reference>
<dbReference type="Pfam" id="PF08011">
    <property type="entry name" value="PDDEXK_9"/>
    <property type="match status" value="1"/>
</dbReference>
<sequence length="129" mass="14687">MVVLGLIADLRGRYCVTSNRESGLGRYDVLLEPVDANHDDGIILEFKVQEPTETSLQHTVQSALDQIIDRKYAADLIAKGIRQDRIRIYGFAFRGKEVWIDGDFIWKYVKNPCALTDEDVMDKDAGKMH</sequence>
<dbReference type="AlphaFoldDB" id="N2BHK4"/>
<dbReference type="Proteomes" id="UP000012589">
    <property type="component" value="Unassembled WGS sequence"/>
</dbReference>
<evidence type="ECO:0000313" key="2">
    <source>
        <dbReference type="Proteomes" id="UP000012589"/>
    </source>
</evidence>